<comment type="similarity">
    <text evidence="1">Belongs to the glycosyltransferase 2 family.</text>
</comment>
<feature type="domain" description="Glycosyltransferase 2-like" evidence="4">
    <location>
        <begin position="6"/>
        <end position="183"/>
    </location>
</feature>
<dbReference type="SUPFAM" id="SSF53448">
    <property type="entry name" value="Nucleotide-diphospho-sugar transferases"/>
    <property type="match status" value="1"/>
</dbReference>
<comment type="caution">
    <text evidence="5">The sequence shown here is derived from an EMBL/GenBank/DDBJ whole genome shotgun (WGS) entry which is preliminary data.</text>
</comment>
<evidence type="ECO:0000313" key="5">
    <source>
        <dbReference type="EMBL" id="MPL86379.1"/>
    </source>
</evidence>
<gene>
    <name evidence="5" type="ORF">SDC9_32359</name>
</gene>
<dbReference type="EMBL" id="VSSQ01000221">
    <property type="protein sequence ID" value="MPL86379.1"/>
    <property type="molecule type" value="Genomic_DNA"/>
</dbReference>
<reference evidence="5" key="1">
    <citation type="submission" date="2019-08" db="EMBL/GenBank/DDBJ databases">
        <authorList>
            <person name="Kucharzyk K."/>
            <person name="Murdoch R.W."/>
            <person name="Higgins S."/>
            <person name="Loffler F."/>
        </authorList>
    </citation>
    <scope>NUCLEOTIDE SEQUENCE</scope>
</reference>
<dbReference type="PANTHER" id="PTHR43179:SF12">
    <property type="entry name" value="GALACTOFURANOSYLTRANSFERASE GLFT2"/>
    <property type="match status" value="1"/>
</dbReference>
<evidence type="ECO:0000256" key="1">
    <source>
        <dbReference type="ARBA" id="ARBA00006739"/>
    </source>
</evidence>
<organism evidence="5">
    <name type="scientific">bioreactor metagenome</name>
    <dbReference type="NCBI Taxonomy" id="1076179"/>
    <lineage>
        <taxon>unclassified sequences</taxon>
        <taxon>metagenomes</taxon>
        <taxon>ecological metagenomes</taxon>
    </lineage>
</organism>
<name>A0A644V4W4_9ZZZZ</name>
<keyword evidence="3" id="KW-0808">Transferase</keyword>
<dbReference type="InterPro" id="IPR029044">
    <property type="entry name" value="Nucleotide-diphossugar_trans"/>
</dbReference>
<proteinExistence type="inferred from homology"/>
<evidence type="ECO:0000259" key="4">
    <source>
        <dbReference type="Pfam" id="PF00535"/>
    </source>
</evidence>
<accession>A0A644V4W4</accession>
<dbReference type="AlphaFoldDB" id="A0A644V4W4"/>
<dbReference type="Gene3D" id="3.90.550.10">
    <property type="entry name" value="Spore Coat Polysaccharide Biosynthesis Protein SpsA, Chain A"/>
    <property type="match status" value="1"/>
</dbReference>
<protein>
    <recommendedName>
        <fullName evidence="4">Glycosyltransferase 2-like domain-containing protein</fullName>
    </recommendedName>
</protein>
<dbReference type="GO" id="GO:0016757">
    <property type="term" value="F:glycosyltransferase activity"/>
    <property type="evidence" value="ECO:0007669"/>
    <property type="project" value="UniProtKB-KW"/>
</dbReference>
<sequence>MPLTAIVILNWNGKHYLERFLPGVVKYSTSPSSFVVVADNGSTDGSVEWISLHYSSVRVIRFEKNYGFTGGYNKALAQIQADFFVLLNSDVEVTPGWLERMNEGFANHPEAGVAMPKILSAFEKDAFEYAGASGGFIDSLGYPFCRGRILSYIEKDRAQYNRDSTIFWASGAAMMIKSSLYKELGGLDENFFAHMEEIDLCWRAQLAGFEIWVFPSSVVYHVGGGTLPNNSPRKLMLNYRNNLYMLYKNLPKHKLLPVIVVRMILDGLSAVIFLIQGKKGFYNAVVQAHKEFRQNRHRLERSKSSSVIKLSGVMRGLIVLSFLIRGGKPRFGDIAPYIKGRKML</sequence>
<dbReference type="InterPro" id="IPR001173">
    <property type="entry name" value="Glyco_trans_2-like"/>
</dbReference>
<dbReference type="Pfam" id="PF00535">
    <property type="entry name" value="Glycos_transf_2"/>
    <property type="match status" value="1"/>
</dbReference>
<keyword evidence="2" id="KW-0328">Glycosyltransferase</keyword>
<evidence type="ECO:0000256" key="2">
    <source>
        <dbReference type="ARBA" id="ARBA00022676"/>
    </source>
</evidence>
<dbReference type="PANTHER" id="PTHR43179">
    <property type="entry name" value="RHAMNOSYLTRANSFERASE WBBL"/>
    <property type="match status" value="1"/>
</dbReference>
<evidence type="ECO:0000256" key="3">
    <source>
        <dbReference type="ARBA" id="ARBA00022679"/>
    </source>
</evidence>
<dbReference type="CDD" id="cd04186">
    <property type="entry name" value="GT_2_like_c"/>
    <property type="match status" value="1"/>
</dbReference>